<dbReference type="UniPathway" id="UPA00253">
    <property type="reaction ID" value="UER00327"/>
</dbReference>
<comment type="similarity">
    <text evidence="14">Belongs to the quinolinate synthase family. Type 2 subfamily.</text>
</comment>
<evidence type="ECO:0000256" key="12">
    <source>
        <dbReference type="ARBA" id="ARBA00050125"/>
    </source>
</evidence>
<feature type="binding site" evidence="14">
    <location>
        <position position="261"/>
    </location>
    <ligand>
        <name>[4Fe-4S] cluster</name>
        <dbReference type="ChEBI" id="CHEBI:49883"/>
    </ligand>
</feature>
<dbReference type="AlphaFoldDB" id="C0GKY7"/>
<name>C0GKY7_DETAL</name>
<gene>
    <name evidence="14" type="primary">nadA</name>
    <name evidence="15" type="ORF">DealDRAFT_3146</name>
</gene>
<dbReference type="RefSeq" id="WP_008519286.1">
    <property type="nucleotide sequence ID" value="NZ_ACJM01000031.1"/>
</dbReference>
<feature type="binding site" evidence="14">
    <location>
        <position position="43"/>
    </location>
    <ligand>
        <name>iminosuccinate</name>
        <dbReference type="ChEBI" id="CHEBI:77875"/>
    </ligand>
</feature>
<comment type="caution">
    <text evidence="15">The sequence shown here is derived from an EMBL/GenBank/DDBJ whole genome shotgun (WGS) entry which is preliminary data.</text>
</comment>
<dbReference type="Gene3D" id="3.40.50.10800">
    <property type="entry name" value="NadA-like"/>
    <property type="match status" value="3"/>
</dbReference>
<keyword evidence="7 14" id="KW-0662">Pyridine nucleotide biosynthesis</keyword>
<evidence type="ECO:0000313" key="15">
    <source>
        <dbReference type="EMBL" id="EEG75999.1"/>
    </source>
</evidence>
<evidence type="ECO:0000256" key="14">
    <source>
        <dbReference type="HAMAP-Rule" id="MF_00568"/>
    </source>
</evidence>
<dbReference type="InterPro" id="IPR003473">
    <property type="entry name" value="NadA"/>
</dbReference>
<keyword evidence="10 14" id="KW-0408">Iron</keyword>
<dbReference type="GO" id="GO:0005737">
    <property type="term" value="C:cytoplasm"/>
    <property type="evidence" value="ECO:0007669"/>
    <property type="project" value="UniProtKB-SubCell"/>
</dbReference>
<dbReference type="GO" id="GO:0034628">
    <property type="term" value="P:'de novo' NAD+ biosynthetic process from L-aspartate"/>
    <property type="evidence" value="ECO:0007669"/>
    <property type="project" value="TreeGrafter"/>
</dbReference>
<evidence type="ECO:0000256" key="6">
    <source>
        <dbReference type="ARBA" id="ARBA00022490"/>
    </source>
</evidence>
<evidence type="ECO:0000256" key="7">
    <source>
        <dbReference type="ARBA" id="ARBA00022642"/>
    </source>
</evidence>
<dbReference type="Pfam" id="PF02445">
    <property type="entry name" value="NadA"/>
    <property type="match status" value="1"/>
</dbReference>
<evidence type="ECO:0000256" key="11">
    <source>
        <dbReference type="ARBA" id="ARBA00023014"/>
    </source>
</evidence>
<dbReference type="Proteomes" id="UP000006443">
    <property type="component" value="Unassembled WGS sequence"/>
</dbReference>
<evidence type="ECO:0000256" key="9">
    <source>
        <dbReference type="ARBA" id="ARBA00022723"/>
    </source>
</evidence>
<dbReference type="GO" id="GO:0008987">
    <property type="term" value="F:quinolinate synthetase A activity"/>
    <property type="evidence" value="ECO:0007669"/>
    <property type="project" value="UniProtKB-UniRule"/>
</dbReference>
<dbReference type="InterPro" id="IPR023066">
    <property type="entry name" value="Quinolinate_synth_type2"/>
</dbReference>
<keyword evidence="6 14" id="KW-0963">Cytoplasm</keyword>
<feature type="binding site" evidence="14">
    <location>
        <position position="216"/>
    </location>
    <ligand>
        <name>iminosuccinate</name>
        <dbReference type="ChEBI" id="CHEBI:77875"/>
    </ligand>
</feature>
<feature type="binding site" evidence="14">
    <location>
        <position position="88"/>
    </location>
    <ligand>
        <name>[4Fe-4S] cluster</name>
        <dbReference type="ChEBI" id="CHEBI:49883"/>
    </ligand>
</feature>
<comment type="function">
    <text evidence="1 14">Catalyzes the condensation of iminoaspartate with dihydroxyacetone phosphate to form quinolinate.</text>
</comment>
<evidence type="ECO:0000256" key="13">
    <source>
        <dbReference type="ARBA" id="ARBA00073059"/>
    </source>
</evidence>
<keyword evidence="9 14" id="KW-0479">Metal-binding</keyword>
<dbReference type="NCBIfam" id="TIGR00550">
    <property type="entry name" value="nadA"/>
    <property type="match status" value="1"/>
</dbReference>
<dbReference type="EC" id="2.5.1.72" evidence="4 14"/>
<dbReference type="GO" id="GO:0032259">
    <property type="term" value="P:methylation"/>
    <property type="evidence" value="ECO:0007669"/>
    <property type="project" value="UniProtKB-KW"/>
</dbReference>
<evidence type="ECO:0000256" key="4">
    <source>
        <dbReference type="ARBA" id="ARBA00012669"/>
    </source>
</evidence>
<feature type="binding site" evidence="14">
    <location>
        <begin position="199"/>
        <end position="201"/>
    </location>
    <ligand>
        <name>iminosuccinate</name>
        <dbReference type="ChEBI" id="CHEBI:77875"/>
    </ligand>
</feature>
<dbReference type="PANTHER" id="PTHR30573">
    <property type="entry name" value="QUINOLINATE SYNTHETASE A"/>
    <property type="match status" value="1"/>
</dbReference>
<keyword evidence="8 14" id="KW-0808">Transferase</keyword>
<dbReference type="InterPro" id="IPR036094">
    <property type="entry name" value="NadA_sf"/>
</dbReference>
<organism evidence="15 16">
    <name type="scientific">Dethiobacter alkaliphilus AHT 1</name>
    <dbReference type="NCBI Taxonomy" id="555088"/>
    <lineage>
        <taxon>Bacteria</taxon>
        <taxon>Bacillati</taxon>
        <taxon>Bacillota</taxon>
        <taxon>Dethiobacteria</taxon>
        <taxon>Dethiobacterales</taxon>
        <taxon>Dethiobacteraceae</taxon>
        <taxon>Dethiobacter</taxon>
    </lineage>
</organism>
<evidence type="ECO:0000256" key="5">
    <source>
        <dbReference type="ARBA" id="ARBA00022485"/>
    </source>
</evidence>
<dbReference type="OrthoDB" id="9801204at2"/>
<evidence type="ECO:0000256" key="1">
    <source>
        <dbReference type="ARBA" id="ARBA00003791"/>
    </source>
</evidence>
<dbReference type="FunFam" id="3.40.50.10800:FF:000001">
    <property type="entry name" value="Quinolinate synthase A"/>
    <property type="match status" value="1"/>
</dbReference>
<dbReference type="FunFam" id="3.40.50.10800:FF:000003">
    <property type="entry name" value="Quinolinate synthase A"/>
    <property type="match status" value="1"/>
</dbReference>
<reference evidence="15 16" key="1">
    <citation type="submission" date="2009-02" db="EMBL/GenBank/DDBJ databases">
        <title>Sequencing of the draft genome and assembly of Dethiobacter alkaliphilus AHT 1.</title>
        <authorList>
            <consortium name="US DOE Joint Genome Institute (JGI-PGF)"/>
            <person name="Lucas S."/>
            <person name="Copeland A."/>
            <person name="Lapidus A."/>
            <person name="Glavina del Rio T."/>
            <person name="Dalin E."/>
            <person name="Tice H."/>
            <person name="Bruce D."/>
            <person name="Goodwin L."/>
            <person name="Pitluck S."/>
            <person name="Larimer F."/>
            <person name="Land M.L."/>
            <person name="Hauser L."/>
            <person name="Muyzer G."/>
        </authorList>
    </citation>
    <scope>NUCLEOTIDE SEQUENCE [LARGE SCALE GENOMIC DNA]</scope>
    <source>
        <strain evidence="15 16">AHT 1</strain>
    </source>
</reference>
<evidence type="ECO:0000256" key="3">
    <source>
        <dbReference type="ARBA" id="ARBA00005065"/>
    </source>
</evidence>
<dbReference type="NCBIfam" id="NF006879">
    <property type="entry name" value="PRK09375.1-4"/>
    <property type="match status" value="1"/>
</dbReference>
<dbReference type="GO" id="GO:0051539">
    <property type="term" value="F:4 iron, 4 sulfur cluster binding"/>
    <property type="evidence" value="ECO:0007669"/>
    <property type="project" value="UniProtKB-KW"/>
</dbReference>
<dbReference type="HAMAP" id="MF_00568">
    <property type="entry name" value="NadA_type2"/>
    <property type="match status" value="1"/>
</dbReference>
<feature type="binding site" evidence="14">
    <location>
        <position position="173"/>
    </location>
    <ligand>
        <name>[4Fe-4S] cluster</name>
        <dbReference type="ChEBI" id="CHEBI:49883"/>
    </ligand>
</feature>
<evidence type="ECO:0000256" key="10">
    <source>
        <dbReference type="ARBA" id="ARBA00023004"/>
    </source>
</evidence>
<dbReference type="SUPFAM" id="SSF142754">
    <property type="entry name" value="NadA-like"/>
    <property type="match status" value="1"/>
</dbReference>
<keyword evidence="5 14" id="KW-0004">4Fe-4S</keyword>
<feature type="binding site" evidence="14">
    <location>
        <position position="131"/>
    </location>
    <ligand>
        <name>iminosuccinate</name>
        <dbReference type="ChEBI" id="CHEBI:77875"/>
    </ligand>
</feature>
<dbReference type="EMBL" id="ACJM01000031">
    <property type="protein sequence ID" value="EEG75999.1"/>
    <property type="molecule type" value="Genomic_DNA"/>
</dbReference>
<dbReference type="STRING" id="555088.DealDRAFT_3146"/>
<evidence type="ECO:0000256" key="8">
    <source>
        <dbReference type="ARBA" id="ARBA00022679"/>
    </source>
</evidence>
<evidence type="ECO:0000256" key="2">
    <source>
        <dbReference type="ARBA" id="ARBA00004496"/>
    </source>
</evidence>
<dbReference type="GO" id="GO:0046872">
    <property type="term" value="F:metal ion binding"/>
    <property type="evidence" value="ECO:0007669"/>
    <property type="project" value="UniProtKB-KW"/>
</dbReference>
<keyword evidence="15" id="KW-0489">Methyltransferase</keyword>
<protein>
    <recommendedName>
        <fullName evidence="13 14">Quinolinate synthase</fullName>
        <ecNumber evidence="4 14">2.5.1.72</ecNumber>
    </recommendedName>
</protein>
<accession>C0GKY7</accession>
<comment type="subcellular location">
    <subcellularLocation>
        <location evidence="2 14">Cytoplasm</location>
    </subcellularLocation>
</comment>
<keyword evidence="11 14" id="KW-0411">Iron-sulfur</keyword>
<dbReference type="GO" id="GO:0008168">
    <property type="term" value="F:methyltransferase activity"/>
    <property type="evidence" value="ECO:0007669"/>
    <property type="project" value="UniProtKB-KW"/>
</dbReference>
<comment type="pathway">
    <text evidence="3 14">Cofactor biosynthesis; NAD(+) biosynthesis; quinolinate from iminoaspartate: step 1/1.</text>
</comment>
<dbReference type="PANTHER" id="PTHR30573:SF0">
    <property type="entry name" value="QUINOLINATE SYNTHASE, CHLOROPLASTIC"/>
    <property type="match status" value="1"/>
</dbReference>
<comment type="cofactor">
    <cofactor evidence="14">
        <name>[4Fe-4S] cluster</name>
        <dbReference type="ChEBI" id="CHEBI:49883"/>
    </cofactor>
    <text evidence="14">Binds 1 [4Fe-4S] cluster per subunit.</text>
</comment>
<sequence>MREQNAQLTEKILKLKEERNAVILAHNYQIGEVQDIADYVGDSFGLSRVAADTDADVIVFCGVHFMAEGAAILAPEKTVLLPEILAGCPMADMVTADALREKKKEHPNATVVTYVNSSAAVKAESDVCVTSSNALNVVNSLDTEEILFVPDMNLGSFIADRTDKRMIMWEGYCITHHRVRAADVDAARERHPDAVVVVHPECRPEVVKKADHAFSTGGILKFARESEHKKLIIGTEMGLIHRLEKENPEKEFYLLHQGLVCPNMKYTNLEKVAAALENMQPVITVDDEVREGARRALERMLAVS</sequence>
<feature type="binding site" evidence="14">
    <location>
        <position position="26"/>
    </location>
    <ligand>
        <name>iminosuccinate</name>
        <dbReference type="ChEBI" id="CHEBI:77875"/>
    </ligand>
</feature>
<feature type="binding site" evidence="14">
    <location>
        <begin position="114"/>
        <end position="116"/>
    </location>
    <ligand>
        <name>iminosuccinate</name>
        <dbReference type="ChEBI" id="CHEBI:77875"/>
    </ligand>
</feature>
<evidence type="ECO:0000313" key="16">
    <source>
        <dbReference type="Proteomes" id="UP000006443"/>
    </source>
</evidence>
<proteinExistence type="inferred from homology"/>
<comment type="catalytic activity">
    <reaction evidence="12">
        <text>iminosuccinate + dihydroxyacetone phosphate = quinolinate + phosphate + 2 H2O + H(+)</text>
        <dbReference type="Rhea" id="RHEA:25888"/>
        <dbReference type="ChEBI" id="CHEBI:15377"/>
        <dbReference type="ChEBI" id="CHEBI:15378"/>
        <dbReference type="ChEBI" id="CHEBI:29959"/>
        <dbReference type="ChEBI" id="CHEBI:43474"/>
        <dbReference type="ChEBI" id="CHEBI:57642"/>
        <dbReference type="ChEBI" id="CHEBI:77875"/>
        <dbReference type="EC" id="2.5.1.72"/>
    </reaction>
    <physiologicalReaction direction="left-to-right" evidence="12">
        <dbReference type="Rhea" id="RHEA:25889"/>
    </physiologicalReaction>
</comment>
<keyword evidence="16" id="KW-1185">Reference proteome</keyword>
<dbReference type="NCBIfam" id="NF006878">
    <property type="entry name" value="PRK09375.1-2"/>
    <property type="match status" value="1"/>
</dbReference>
<dbReference type="eggNOG" id="COG0379">
    <property type="taxonomic scope" value="Bacteria"/>
</dbReference>